<dbReference type="RefSeq" id="WP_243452428.1">
    <property type="nucleotide sequence ID" value="NZ_CP041150.1"/>
</dbReference>
<dbReference type="EMBL" id="CP041150">
    <property type="protein sequence ID" value="QDF72372.1"/>
    <property type="molecule type" value="Genomic_DNA"/>
</dbReference>
<sequence length="460" mass="49350">MTPTRKQIEAAKPEATIEMARHWIWTAAQMETAADDYVGYLTRPGGQTWEGATAEATQHRGGDDRRAIINMADDITKTANAAINALAESVMPALKNVRQLIENCEKLGGFTVHDDLSVTYEPPAGTSEERAQACRDACTRFSEQIKDAANAWWAADQHAGELIDRAVAALAANFNPLAGGGELVGGLTHELGWLNRGLTPKEGQEAAFQHVFGRAPTTPADWKTAAMLNPHNYDPKYKGVDSDIKVAKIEPQPGKGQVQINAFIPGEKVWNFGKDRGDNRGFDKNASPEHSRVSMMVDYENGVVIHRQNPSVNADTGAVAVGTNPDISVKQRGAALNIQYESADGFLPGGLTSGQATFHTVKGDIALVPTDSGLNIGGTVTSFPALEIYHGDDTLVRYMPSLGYNEAGPLFQLPLTHNEGDSSLVNQFHVPTVAARGDIPIATPGTQLGPTDRIPTVPVE</sequence>
<feature type="region of interest" description="Disordered" evidence="1">
    <location>
        <begin position="441"/>
        <end position="460"/>
    </location>
</feature>
<name>A0AB73U6U0_MYCCH</name>
<evidence type="ECO:0000313" key="2">
    <source>
        <dbReference type="EMBL" id="QDF72372.1"/>
    </source>
</evidence>
<reference evidence="2 3" key="1">
    <citation type="submission" date="2019-06" db="EMBL/GenBank/DDBJ databases">
        <title>Whole geneome sequnce of Mycobacteroides chelonae M77 isolated from bovine milk from Meghalaya, India.</title>
        <authorList>
            <person name="Vise E."/>
            <person name="Das S."/>
            <person name="Garg A."/>
            <person name="Ghatak S."/>
            <person name="Shakuntala I."/>
            <person name="Milton A.A.P."/>
            <person name="Karam A."/>
            <person name="Sanjukta R."/>
            <person name="Puro K."/>
            <person name="Sen A."/>
        </authorList>
    </citation>
    <scope>NUCLEOTIDE SEQUENCE [LARGE SCALE GENOMIC DNA]</scope>
    <source>
        <strain evidence="2 3">M77</strain>
    </source>
</reference>
<evidence type="ECO:0000256" key="1">
    <source>
        <dbReference type="SAM" id="MobiDB-lite"/>
    </source>
</evidence>
<protein>
    <submittedName>
        <fullName evidence="2">Uncharacterized protein</fullName>
    </submittedName>
</protein>
<accession>A0AB73U6U0</accession>
<proteinExistence type="predicted"/>
<evidence type="ECO:0000313" key="3">
    <source>
        <dbReference type="Proteomes" id="UP000317728"/>
    </source>
</evidence>
<dbReference type="Proteomes" id="UP000317728">
    <property type="component" value="Chromosome"/>
</dbReference>
<gene>
    <name evidence="2" type="ORF">FJK96_20900</name>
</gene>
<dbReference type="AlphaFoldDB" id="A0AB73U6U0"/>
<organism evidence="2 3">
    <name type="scientific">Mycobacteroides chelonae</name>
    <name type="common">Mycobacterium chelonae</name>
    <dbReference type="NCBI Taxonomy" id="1774"/>
    <lineage>
        <taxon>Bacteria</taxon>
        <taxon>Bacillati</taxon>
        <taxon>Actinomycetota</taxon>
        <taxon>Actinomycetes</taxon>
        <taxon>Mycobacteriales</taxon>
        <taxon>Mycobacteriaceae</taxon>
        <taxon>Mycobacteroides</taxon>
    </lineage>
</organism>